<sequence length="93" mass="10099">MSERLRLVAFTVGTSLLVHLGFGVFNGFTLGFVALTILYGAIGYGMLQLYLKYGDGEDKTHSYQLAYLLAVVYSQAFVFSLFTVDANGLAASN</sequence>
<feature type="transmembrane region" description="Helical" evidence="1">
    <location>
        <begin position="31"/>
        <end position="53"/>
    </location>
</feature>
<gene>
    <name evidence="2" type="ORF">ASIM_LOCUS6739</name>
</gene>
<accession>A0A0M3JH56</accession>
<protein>
    <submittedName>
        <fullName evidence="4">Protoheme IX farnesyltransferase</fullName>
    </submittedName>
</protein>
<dbReference type="WBParaSite" id="ASIM_0000696701-mRNA-1">
    <property type="protein sequence ID" value="ASIM_0000696701-mRNA-1"/>
    <property type="gene ID" value="ASIM_0000696701"/>
</dbReference>
<dbReference type="InterPro" id="IPR008574">
    <property type="entry name" value="Nematodes_ZYG-11_interact"/>
</dbReference>
<keyword evidence="1" id="KW-0472">Membrane</keyword>
<organism evidence="4">
    <name type="scientific">Anisakis simplex</name>
    <name type="common">Herring worm</name>
    <dbReference type="NCBI Taxonomy" id="6269"/>
    <lineage>
        <taxon>Eukaryota</taxon>
        <taxon>Metazoa</taxon>
        <taxon>Ecdysozoa</taxon>
        <taxon>Nematoda</taxon>
        <taxon>Chromadorea</taxon>
        <taxon>Rhabditida</taxon>
        <taxon>Spirurina</taxon>
        <taxon>Ascaridomorpha</taxon>
        <taxon>Ascaridoidea</taxon>
        <taxon>Anisakidae</taxon>
        <taxon>Anisakis</taxon>
        <taxon>Anisakis simplex complex</taxon>
    </lineage>
</organism>
<name>A0A0M3JH56_ANISI</name>
<keyword evidence="1" id="KW-1133">Transmembrane helix</keyword>
<reference evidence="2 3" key="2">
    <citation type="submission" date="2018-11" db="EMBL/GenBank/DDBJ databases">
        <authorList>
            <consortium name="Pathogen Informatics"/>
        </authorList>
    </citation>
    <scope>NUCLEOTIDE SEQUENCE [LARGE SCALE GENOMIC DNA]</scope>
</reference>
<evidence type="ECO:0000313" key="4">
    <source>
        <dbReference type="WBParaSite" id="ASIM_0000696701-mRNA-1"/>
    </source>
</evidence>
<keyword evidence="3" id="KW-1185">Reference proteome</keyword>
<dbReference type="Pfam" id="PF05884">
    <property type="entry name" value="ZYG-11_interact"/>
    <property type="match status" value="1"/>
</dbReference>
<evidence type="ECO:0000256" key="1">
    <source>
        <dbReference type="SAM" id="Phobius"/>
    </source>
</evidence>
<proteinExistence type="predicted"/>
<dbReference type="AlphaFoldDB" id="A0A0M3JH56"/>
<keyword evidence="1" id="KW-0812">Transmembrane</keyword>
<feature type="transmembrane region" description="Helical" evidence="1">
    <location>
        <begin position="65"/>
        <end position="84"/>
    </location>
</feature>
<reference evidence="4" key="1">
    <citation type="submission" date="2017-02" db="UniProtKB">
        <authorList>
            <consortium name="WormBaseParasite"/>
        </authorList>
    </citation>
    <scope>IDENTIFICATION</scope>
</reference>
<dbReference type="EMBL" id="UYRR01015113">
    <property type="protein sequence ID" value="VDK27689.1"/>
    <property type="molecule type" value="Genomic_DNA"/>
</dbReference>
<evidence type="ECO:0000313" key="2">
    <source>
        <dbReference type="EMBL" id="VDK27689.1"/>
    </source>
</evidence>
<dbReference type="OrthoDB" id="5822472at2759"/>
<evidence type="ECO:0000313" key="3">
    <source>
        <dbReference type="Proteomes" id="UP000267096"/>
    </source>
</evidence>
<dbReference type="Proteomes" id="UP000267096">
    <property type="component" value="Unassembled WGS sequence"/>
</dbReference>